<dbReference type="GO" id="GO:0016740">
    <property type="term" value="F:transferase activity"/>
    <property type="evidence" value="ECO:0007669"/>
    <property type="project" value="UniProtKB-KW"/>
</dbReference>
<proteinExistence type="predicted"/>
<dbReference type="Pfam" id="PF08843">
    <property type="entry name" value="AbiEii"/>
    <property type="match status" value="1"/>
</dbReference>
<evidence type="ECO:0000313" key="1">
    <source>
        <dbReference type="EMBL" id="MBW0602787.1"/>
    </source>
</evidence>
<accession>A0A9Q3LAU9</accession>
<organism evidence="1 2">
    <name type="scientific">Mycoplasmopsis anatis</name>
    <dbReference type="NCBI Taxonomy" id="171279"/>
    <lineage>
        <taxon>Bacteria</taxon>
        <taxon>Bacillati</taxon>
        <taxon>Mycoplasmatota</taxon>
        <taxon>Mycoplasmoidales</taxon>
        <taxon>Metamycoplasmataceae</taxon>
        <taxon>Mycoplasmopsis</taxon>
    </lineage>
</organism>
<comment type="caution">
    <text evidence="1">The sequence shown here is derived from an EMBL/GenBank/DDBJ whole genome shotgun (WGS) entry which is preliminary data.</text>
</comment>
<dbReference type="Proteomes" id="UP000746160">
    <property type="component" value="Unassembled WGS sequence"/>
</dbReference>
<evidence type="ECO:0000313" key="2">
    <source>
        <dbReference type="Proteomes" id="UP000746160"/>
    </source>
</evidence>
<sequence length="114" mass="13851">MLAEKIQTLYTRGLFNTRIKDFYDIYILYKLKYDDINFLILLNACKNTFIYRKTEFNLHKILEIIKEISEREEFRKLWKSYQDKFPFAKGINFNEVVNSAEMMINELISRDNVC</sequence>
<reference evidence="1" key="1">
    <citation type="journal article" date="2021" name="Genes Genomics">
        <title>Comparative genomic analysis of Mycoplasma anatis strains.</title>
        <authorList>
            <person name="Zhou Q."/>
            <person name="Mai K."/>
            <person name="Yang D."/>
            <person name="Liu J."/>
            <person name="Yan Z."/>
            <person name="Luo C."/>
            <person name="Tan Y."/>
            <person name="Cao S."/>
            <person name="Zhou Q."/>
            <person name="Chen L."/>
            <person name="Chen F."/>
        </authorList>
    </citation>
    <scope>NUCLEOTIDE SEQUENCE</scope>
    <source>
        <strain evidence="1">DP07</strain>
    </source>
</reference>
<dbReference type="InterPro" id="IPR014942">
    <property type="entry name" value="AbiEii"/>
</dbReference>
<dbReference type="AlphaFoldDB" id="A0A9Q3LAU9"/>
<gene>
    <name evidence="1" type="ORF">MADP07_00520</name>
</gene>
<dbReference type="EMBL" id="JABZFG010000007">
    <property type="protein sequence ID" value="MBW0602787.1"/>
    <property type="molecule type" value="Genomic_DNA"/>
</dbReference>
<keyword evidence="1" id="KW-0808">Transferase</keyword>
<protein>
    <submittedName>
        <fullName evidence="1">Nucleotidyl transferase AbiEii/AbiGii toxin family protein</fullName>
    </submittedName>
</protein>
<name>A0A9Q3LAU9_9BACT</name>